<sequence>MKRKYLIFFIVLIAFFLLLIFRQGYYPWEHISCIFSRGDYQGLAGPLGSPPLGFKCVHTFSDAGKKCFSNNDCQGNCLVTKDTIVEKTGLLKSKVTGGFGACEANDLRYPSYPGDFENPQGWII</sequence>
<dbReference type="EMBL" id="MHCJ01000003">
    <property type="protein sequence ID" value="OGY18170.1"/>
    <property type="molecule type" value="Genomic_DNA"/>
</dbReference>
<comment type="caution">
    <text evidence="1">The sequence shown here is derived from an EMBL/GenBank/DDBJ whole genome shotgun (WGS) entry which is preliminary data.</text>
</comment>
<name>A0A1G1VS23_9BACT</name>
<reference evidence="1 2" key="1">
    <citation type="journal article" date="2016" name="Nat. Commun.">
        <title>Thousands of microbial genomes shed light on interconnected biogeochemical processes in an aquifer system.</title>
        <authorList>
            <person name="Anantharaman K."/>
            <person name="Brown C.T."/>
            <person name="Hug L.A."/>
            <person name="Sharon I."/>
            <person name="Castelle C.J."/>
            <person name="Probst A.J."/>
            <person name="Thomas B.C."/>
            <person name="Singh A."/>
            <person name="Wilkins M.J."/>
            <person name="Karaoz U."/>
            <person name="Brodie E.L."/>
            <person name="Williams K.H."/>
            <person name="Hubbard S.S."/>
            <person name="Banfield J.F."/>
        </authorList>
    </citation>
    <scope>NUCLEOTIDE SEQUENCE [LARGE SCALE GENOMIC DNA]</scope>
</reference>
<dbReference type="AlphaFoldDB" id="A0A1G1VS23"/>
<protein>
    <submittedName>
        <fullName evidence="1">Uncharacterized protein</fullName>
    </submittedName>
</protein>
<accession>A0A1G1VS23</accession>
<dbReference type="Proteomes" id="UP000179233">
    <property type="component" value="Unassembled WGS sequence"/>
</dbReference>
<evidence type="ECO:0000313" key="1">
    <source>
        <dbReference type="EMBL" id="OGY18170.1"/>
    </source>
</evidence>
<gene>
    <name evidence="1" type="ORF">A2786_01480</name>
</gene>
<proteinExistence type="predicted"/>
<evidence type="ECO:0000313" key="2">
    <source>
        <dbReference type="Proteomes" id="UP000179233"/>
    </source>
</evidence>
<organism evidence="1 2">
    <name type="scientific">Candidatus Chisholmbacteria bacterium RIFCSPHIGHO2_01_FULL_52_32</name>
    <dbReference type="NCBI Taxonomy" id="1797591"/>
    <lineage>
        <taxon>Bacteria</taxon>
        <taxon>Candidatus Chisholmiibacteriota</taxon>
    </lineage>
</organism>